<dbReference type="InterPro" id="IPR007315">
    <property type="entry name" value="PIG-V/Gpi18"/>
</dbReference>
<feature type="transmembrane region" description="Helical" evidence="11">
    <location>
        <begin position="432"/>
        <end position="455"/>
    </location>
</feature>
<evidence type="ECO:0000256" key="10">
    <source>
        <dbReference type="SAM" id="MobiDB-lite"/>
    </source>
</evidence>
<evidence type="ECO:0000256" key="6">
    <source>
        <dbReference type="ARBA" id="ARBA00022692"/>
    </source>
</evidence>
<keyword evidence="7" id="KW-0256">Endoplasmic reticulum</keyword>
<feature type="region of interest" description="Disordered" evidence="10">
    <location>
        <begin position="1"/>
        <end position="75"/>
    </location>
</feature>
<feature type="compositionally biased region" description="Basic and acidic residues" evidence="10">
    <location>
        <begin position="26"/>
        <end position="59"/>
    </location>
</feature>
<keyword evidence="4" id="KW-0328">Glycosyltransferase</keyword>
<accession>A0A8J3YIM0</accession>
<evidence type="ECO:0000256" key="8">
    <source>
        <dbReference type="ARBA" id="ARBA00022989"/>
    </source>
</evidence>
<proteinExistence type="predicted"/>
<sequence length="456" mass="48692">MTELDAPAPDGRRAASSGTSLGTPEPGDRVGTEDAPAARDEGSAEAGDDRPGRANDRPAEGAADARGTDDLDDVDDGHEKARAVEKEYRSLSWLVIPLSIFAGTRIVQLMIVAWMAPPGRTVRSRLLIWDSTWFQRVAEEGYPHGYAYNAEGEMVGNHFAFFPGYPTLIRLVHEVFGADYATGALIVSWVAAAVAAVLVHALGTAMYDRRVGIALTALFCTQPMSVVLSMGYSEALFVALVVGGLLAAYRERWLLAGLLGLAGGLTRATGAALGVAIALAALIHVVRRREQRGRAIAAGLLALSGVPGYVAFVGWRVGDLNAWFTIQTAGWGTTFDYGYSVFYFVRDALRDGDGWIQVSVAFLVIGVVVSAFLAIRMGVWPPLLVYGLIALTLVLGQAGYYHSKPRLLVPVLVTLVPPAVALGRAKPRTAAGVLVAVGLFGMWYGSCLITIWRYAI</sequence>
<keyword evidence="3" id="KW-0337">GPI-anchor biosynthesis</keyword>
<keyword evidence="6 11" id="KW-0812">Transmembrane</keyword>
<feature type="transmembrane region" description="Helical" evidence="11">
    <location>
        <begin position="407"/>
        <end position="425"/>
    </location>
</feature>
<feature type="transmembrane region" description="Helical" evidence="11">
    <location>
        <begin position="354"/>
        <end position="375"/>
    </location>
</feature>
<dbReference type="GO" id="GO:0016020">
    <property type="term" value="C:membrane"/>
    <property type="evidence" value="ECO:0007669"/>
    <property type="project" value="GOC"/>
</dbReference>
<gene>
    <name evidence="12" type="ORF">Val02_26520</name>
</gene>
<keyword evidence="9 11" id="KW-0472">Membrane</keyword>
<keyword evidence="8 11" id="KW-1133">Transmembrane helix</keyword>
<organism evidence="12 13">
    <name type="scientific">Virgisporangium aliadipatigenens</name>
    <dbReference type="NCBI Taxonomy" id="741659"/>
    <lineage>
        <taxon>Bacteria</taxon>
        <taxon>Bacillati</taxon>
        <taxon>Actinomycetota</taxon>
        <taxon>Actinomycetes</taxon>
        <taxon>Micromonosporales</taxon>
        <taxon>Micromonosporaceae</taxon>
        <taxon>Virgisporangium</taxon>
    </lineage>
</organism>
<evidence type="ECO:0000313" key="13">
    <source>
        <dbReference type="Proteomes" id="UP000619260"/>
    </source>
</evidence>
<evidence type="ECO:0008006" key="14">
    <source>
        <dbReference type="Google" id="ProtNLM"/>
    </source>
</evidence>
<dbReference type="GO" id="GO:0000009">
    <property type="term" value="F:alpha-1,6-mannosyltransferase activity"/>
    <property type="evidence" value="ECO:0007669"/>
    <property type="project" value="InterPro"/>
</dbReference>
<feature type="transmembrane region" description="Helical" evidence="11">
    <location>
        <begin position="180"/>
        <end position="205"/>
    </location>
</feature>
<keyword evidence="13" id="KW-1185">Reference proteome</keyword>
<keyword evidence="5" id="KW-0808">Transferase</keyword>
<evidence type="ECO:0000256" key="9">
    <source>
        <dbReference type="ARBA" id="ARBA00023136"/>
    </source>
</evidence>
<dbReference type="Pfam" id="PF04188">
    <property type="entry name" value="Mannosyl_trans2"/>
    <property type="match status" value="1"/>
</dbReference>
<comment type="caution">
    <text evidence="12">The sequence shown here is derived from an EMBL/GenBank/DDBJ whole genome shotgun (WGS) entry which is preliminary data.</text>
</comment>
<feature type="transmembrane region" description="Helical" evidence="11">
    <location>
        <begin position="382"/>
        <end position="401"/>
    </location>
</feature>
<feature type="transmembrane region" description="Helical" evidence="11">
    <location>
        <begin position="226"/>
        <end position="249"/>
    </location>
</feature>
<evidence type="ECO:0000256" key="3">
    <source>
        <dbReference type="ARBA" id="ARBA00022502"/>
    </source>
</evidence>
<dbReference type="Proteomes" id="UP000619260">
    <property type="component" value="Unassembled WGS sequence"/>
</dbReference>
<comment type="pathway">
    <text evidence="2">Glycolipid biosynthesis; glycosylphosphatidylinositol-anchor biosynthesis.</text>
</comment>
<evidence type="ECO:0000256" key="2">
    <source>
        <dbReference type="ARBA" id="ARBA00004687"/>
    </source>
</evidence>
<evidence type="ECO:0000313" key="12">
    <source>
        <dbReference type="EMBL" id="GIJ45766.1"/>
    </source>
</evidence>
<dbReference type="GO" id="GO:0006506">
    <property type="term" value="P:GPI anchor biosynthetic process"/>
    <property type="evidence" value="ECO:0007669"/>
    <property type="project" value="UniProtKB-UniPathway"/>
</dbReference>
<evidence type="ECO:0000256" key="4">
    <source>
        <dbReference type="ARBA" id="ARBA00022676"/>
    </source>
</evidence>
<evidence type="ECO:0000256" key="7">
    <source>
        <dbReference type="ARBA" id="ARBA00022824"/>
    </source>
</evidence>
<feature type="transmembrane region" description="Helical" evidence="11">
    <location>
        <begin position="295"/>
        <end position="315"/>
    </location>
</feature>
<evidence type="ECO:0000256" key="11">
    <source>
        <dbReference type="SAM" id="Phobius"/>
    </source>
</evidence>
<protein>
    <recommendedName>
        <fullName evidence="14">Glycosyltransferase RgtA/B/C/D-like domain-containing protein</fullName>
    </recommendedName>
</protein>
<comment type="subcellular location">
    <subcellularLocation>
        <location evidence="1">Endoplasmic reticulum membrane</location>
        <topology evidence="1">Multi-pass membrane protein</topology>
    </subcellularLocation>
</comment>
<dbReference type="GO" id="GO:0004376">
    <property type="term" value="F:GPI mannosyltransferase activity"/>
    <property type="evidence" value="ECO:0007669"/>
    <property type="project" value="InterPro"/>
</dbReference>
<dbReference type="PANTHER" id="PTHR12468:SF2">
    <property type="entry name" value="GPI MANNOSYLTRANSFERASE 2"/>
    <property type="match status" value="1"/>
</dbReference>
<evidence type="ECO:0000256" key="1">
    <source>
        <dbReference type="ARBA" id="ARBA00004477"/>
    </source>
</evidence>
<dbReference type="EMBL" id="BOPF01000008">
    <property type="protein sequence ID" value="GIJ45766.1"/>
    <property type="molecule type" value="Genomic_DNA"/>
</dbReference>
<feature type="transmembrane region" description="Helical" evidence="11">
    <location>
        <begin position="255"/>
        <end position="283"/>
    </location>
</feature>
<dbReference type="RefSeq" id="WP_203899312.1">
    <property type="nucleotide sequence ID" value="NZ_BOPF01000008.1"/>
</dbReference>
<evidence type="ECO:0000256" key="5">
    <source>
        <dbReference type="ARBA" id="ARBA00022679"/>
    </source>
</evidence>
<dbReference type="AlphaFoldDB" id="A0A8J3YIM0"/>
<feature type="transmembrane region" description="Helical" evidence="11">
    <location>
        <begin position="91"/>
        <end position="116"/>
    </location>
</feature>
<reference evidence="12" key="1">
    <citation type="submission" date="2021-01" db="EMBL/GenBank/DDBJ databases">
        <title>Whole genome shotgun sequence of Virgisporangium aliadipatigenens NBRC 105644.</title>
        <authorList>
            <person name="Komaki H."/>
            <person name="Tamura T."/>
        </authorList>
    </citation>
    <scope>NUCLEOTIDE SEQUENCE</scope>
    <source>
        <strain evidence="12">NBRC 105644</strain>
    </source>
</reference>
<name>A0A8J3YIM0_9ACTN</name>
<dbReference type="UniPathway" id="UPA00196"/>
<dbReference type="PANTHER" id="PTHR12468">
    <property type="entry name" value="GPI MANNOSYLTRANSFERASE 2"/>
    <property type="match status" value="1"/>
</dbReference>